<dbReference type="Proteomes" id="UP000571817">
    <property type="component" value="Unassembled WGS sequence"/>
</dbReference>
<evidence type="ECO:0000313" key="3">
    <source>
        <dbReference type="EMBL" id="NYJ76424.1"/>
    </source>
</evidence>
<gene>
    <name evidence="3" type="ORF">HNR15_003387</name>
</gene>
<proteinExistence type="predicted"/>
<dbReference type="InterPro" id="IPR051783">
    <property type="entry name" value="NAD(P)-dependent_oxidoreduct"/>
</dbReference>
<evidence type="ECO:0000259" key="2">
    <source>
        <dbReference type="Pfam" id="PF13460"/>
    </source>
</evidence>
<reference evidence="3 4" key="1">
    <citation type="submission" date="2020-07" db="EMBL/GenBank/DDBJ databases">
        <title>Sequencing the genomes of 1000 actinobacteria strains.</title>
        <authorList>
            <person name="Klenk H.-P."/>
        </authorList>
    </citation>
    <scope>NUCLEOTIDE SEQUENCE [LARGE SCALE GENOMIC DNA]</scope>
    <source>
        <strain evidence="3 4">DSM 29531</strain>
    </source>
</reference>
<dbReference type="GO" id="GO:0005737">
    <property type="term" value="C:cytoplasm"/>
    <property type="evidence" value="ECO:0007669"/>
    <property type="project" value="TreeGrafter"/>
</dbReference>
<dbReference type="Pfam" id="PF13460">
    <property type="entry name" value="NAD_binding_10"/>
    <property type="match status" value="1"/>
</dbReference>
<dbReference type="RefSeq" id="WP_179483483.1">
    <property type="nucleotide sequence ID" value="NZ_JACCFW010000001.1"/>
</dbReference>
<dbReference type="PANTHER" id="PTHR48079">
    <property type="entry name" value="PROTEIN YEEZ"/>
    <property type="match status" value="1"/>
</dbReference>
<dbReference type="EMBL" id="JACCFW010000001">
    <property type="protein sequence ID" value="NYJ76424.1"/>
    <property type="molecule type" value="Genomic_DNA"/>
</dbReference>
<organism evidence="3 4">
    <name type="scientific">Allobranchiibius huperziae</name>
    <dbReference type="NCBI Taxonomy" id="1874116"/>
    <lineage>
        <taxon>Bacteria</taxon>
        <taxon>Bacillati</taxon>
        <taxon>Actinomycetota</taxon>
        <taxon>Actinomycetes</taxon>
        <taxon>Micrococcales</taxon>
        <taxon>Dermacoccaceae</taxon>
        <taxon>Allobranchiibius</taxon>
    </lineage>
</organism>
<dbReference type="PANTHER" id="PTHR48079:SF6">
    <property type="entry name" value="NAD(P)-BINDING DOMAIN-CONTAINING PROTEIN-RELATED"/>
    <property type="match status" value="1"/>
</dbReference>
<feature type="domain" description="NAD(P)-binding" evidence="2">
    <location>
        <begin position="11"/>
        <end position="164"/>
    </location>
</feature>
<sequence>MTQSQRVLVTGASGYVGGRLIPELLRRGHSVAGGFYDVDKADGFWWSDRIDAVQLDVSDKEQVLAGLAGVHTAYYLIHGLGGDDFMQKDRDAAQTFADGARDAGVSRIVYLSGIVPPVDHDELSDHISSRLEVEDILTGSGIPTYALRAAILLGSGSTSFEIVRQLSERLPVHTVPTWMKSQVQPIAIVDAVKALAGCVDHDGQSRSYDIGGSERMPYSDLLALFTKVAGLTRPQIEIPLLPTALVGKLAGQFADVPGSTVESLVESLHEDMVCSETDFRRDLLPEGYELVGVEAAFDRALADPADDADPAELDPVGPWPNDPDWAGGRVEMDDDGTTHKKGLLRSVVDRITD</sequence>
<dbReference type="AlphaFoldDB" id="A0A853DN64"/>
<accession>A0A853DN64</accession>
<comment type="caution">
    <text evidence="3">The sequence shown here is derived from an EMBL/GenBank/DDBJ whole genome shotgun (WGS) entry which is preliminary data.</text>
</comment>
<feature type="region of interest" description="Disordered" evidence="1">
    <location>
        <begin position="305"/>
        <end position="341"/>
    </location>
</feature>
<dbReference type="GO" id="GO:0004029">
    <property type="term" value="F:aldehyde dehydrogenase (NAD+) activity"/>
    <property type="evidence" value="ECO:0007669"/>
    <property type="project" value="TreeGrafter"/>
</dbReference>
<dbReference type="InterPro" id="IPR036291">
    <property type="entry name" value="NAD(P)-bd_dom_sf"/>
</dbReference>
<dbReference type="InterPro" id="IPR016040">
    <property type="entry name" value="NAD(P)-bd_dom"/>
</dbReference>
<dbReference type="Gene3D" id="3.40.50.720">
    <property type="entry name" value="NAD(P)-binding Rossmann-like Domain"/>
    <property type="match status" value="1"/>
</dbReference>
<evidence type="ECO:0000313" key="4">
    <source>
        <dbReference type="Proteomes" id="UP000571817"/>
    </source>
</evidence>
<keyword evidence="4" id="KW-1185">Reference proteome</keyword>
<evidence type="ECO:0000256" key="1">
    <source>
        <dbReference type="SAM" id="MobiDB-lite"/>
    </source>
</evidence>
<name>A0A853DN64_9MICO</name>
<protein>
    <submittedName>
        <fullName evidence="3">Uncharacterized protein YbjT (DUF2867 family)</fullName>
    </submittedName>
</protein>
<dbReference type="SUPFAM" id="SSF51735">
    <property type="entry name" value="NAD(P)-binding Rossmann-fold domains"/>
    <property type="match status" value="1"/>
</dbReference>